<dbReference type="InterPro" id="IPR000540">
    <property type="entry name" value="Flag_MotA_CS"/>
</dbReference>
<organism evidence="11 12">
    <name type="scientific">Cycloclasticus pugetii</name>
    <dbReference type="NCBI Taxonomy" id="34068"/>
    <lineage>
        <taxon>Bacteria</taxon>
        <taxon>Pseudomonadati</taxon>
        <taxon>Pseudomonadota</taxon>
        <taxon>Gammaproteobacteria</taxon>
        <taxon>Thiotrichales</taxon>
        <taxon>Piscirickettsiaceae</taxon>
        <taxon>Cycloclasticus</taxon>
    </lineage>
</organism>
<comment type="subcellular location">
    <subcellularLocation>
        <location evidence="1">Cell membrane</location>
        <topology evidence="1">Multi-pass membrane protein</topology>
    </subcellularLocation>
</comment>
<keyword evidence="4" id="KW-1003">Cell membrane</keyword>
<evidence type="ECO:0000313" key="11">
    <source>
        <dbReference type="EMBL" id="EPD12886.1"/>
    </source>
</evidence>
<dbReference type="AlphaFoldDB" id="A0AB33Z0Y9"/>
<proteinExistence type="inferred from homology"/>
<keyword evidence="8 9" id="KW-0472">Membrane</keyword>
<evidence type="ECO:0000256" key="2">
    <source>
        <dbReference type="ARBA" id="ARBA00008038"/>
    </source>
</evidence>
<gene>
    <name evidence="11" type="ORF">L196_06979</name>
</gene>
<keyword evidence="7 9" id="KW-1133">Transmembrane helix</keyword>
<evidence type="ECO:0000256" key="5">
    <source>
        <dbReference type="ARBA" id="ARBA00022692"/>
    </source>
</evidence>
<comment type="caution">
    <text evidence="11">The sequence shown here is derived from an EMBL/GenBank/DDBJ whole genome shotgun (WGS) entry which is preliminary data.</text>
</comment>
<dbReference type="GO" id="GO:0071978">
    <property type="term" value="P:bacterial-type flagellum-dependent swarming motility"/>
    <property type="evidence" value="ECO:0007669"/>
    <property type="project" value="InterPro"/>
</dbReference>
<feature type="transmembrane region" description="Helical" evidence="9">
    <location>
        <begin position="184"/>
        <end position="204"/>
    </location>
</feature>
<dbReference type="InterPro" id="IPR047055">
    <property type="entry name" value="MotA-like"/>
</dbReference>
<dbReference type="Proteomes" id="UP000015462">
    <property type="component" value="Unassembled WGS sequence"/>
</dbReference>
<comment type="similarity">
    <text evidence="2">Belongs to the MotA family.</text>
</comment>
<keyword evidence="5 9" id="KW-0812">Transmembrane</keyword>
<keyword evidence="12" id="KW-1185">Reference proteome</keyword>
<feature type="domain" description="MotA/TolQ/ExbB proton channel" evidence="10">
    <location>
        <begin position="105"/>
        <end position="219"/>
    </location>
</feature>
<protein>
    <submittedName>
        <fullName evidence="11">MotA/TolQ/ExbB proton channel</fullName>
    </submittedName>
</protein>
<keyword evidence="6" id="KW-0283">Flagellar rotation</keyword>
<evidence type="ECO:0000256" key="3">
    <source>
        <dbReference type="ARBA" id="ARBA00022448"/>
    </source>
</evidence>
<keyword evidence="3" id="KW-0813">Transport</keyword>
<sequence>MRFLSVFNVTLLMLLGSVVVLISPSHLFALINVPGLLVVLGGTLCAVMLSKPKHKVVQLLRELPDIIQGKEKAFQGRAEFKQLLRCAQLYRSSQLRVLEQEIKLAQQPLLRKGVQLILDRTSLEDIDTILRKERARLLVVNQEKSQILRLMSSYAPAFGMLGTLLGMIHMLYGLGDVGLDEVGVTMGFALLTTLYGLVVANLVCKPLAIKLEKVTAEHAAHLNVLLEGLVMVYQKKHPFVIRDMLEAHGIPADTKPETKRAITKSRLSKLLPLMASHVD</sequence>
<evidence type="ECO:0000256" key="6">
    <source>
        <dbReference type="ARBA" id="ARBA00022779"/>
    </source>
</evidence>
<name>A0AB33Z0Y9_9GAMM</name>
<evidence type="ECO:0000259" key="10">
    <source>
        <dbReference type="Pfam" id="PF01618"/>
    </source>
</evidence>
<dbReference type="PANTHER" id="PTHR30433">
    <property type="entry name" value="CHEMOTAXIS PROTEIN MOTA"/>
    <property type="match status" value="1"/>
</dbReference>
<evidence type="ECO:0000313" key="12">
    <source>
        <dbReference type="Proteomes" id="UP000015462"/>
    </source>
</evidence>
<evidence type="ECO:0000256" key="9">
    <source>
        <dbReference type="SAM" id="Phobius"/>
    </source>
</evidence>
<dbReference type="PROSITE" id="PS01307">
    <property type="entry name" value="MOTA"/>
    <property type="match status" value="1"/>
</dbReference>
<evidence type="ECO:0000256" key="8">
    <source>
        <dbReference type="ARBA" id="ARBA00023136"/>
    </source>
</evidence>
<feature type="transmembrane region" description="Helical" evidence="9">
    <location>
        <begin position="30"/>
        <end position="49"/>
    </location>
</feature>
<reference evidence="11 12" key="1">
    <citation type="journal article" date="2013" name="Genome Announc.">
        <title>Genome Sequence of the Pyrene- and Fluoranthene-Degrading Bacterium Cycloclasticus sp. Strain PY97M.</title>
        <authorList>
            <person name="Cui Z."/>
            <person name="Xu G."/>
            <person name="Li Q."/>
            <person name="Gao W."/>
            <person name="Zheng L."/>
        </authorList>
    </citation>
    <scope>NUCLEOTIDE SEQUENCE [LARGE SCALE GENOMIC DNA]</scope>
    <source>
        <strain evidence="11 12">PY97M</strain>
    </source>
</reference>
<dbReference type="InterPro" id="IPR002898">
    <property type="entry name" value="MotA_ExbB_proton_chnl"/>
</dbReference>
<accession>A0AB33Z0Y9</accession>
<evidence type="ECO:0000256" key="4">
    <source>
        <dbReference type="ARBA" id="ARBA00022475"/>
    </source>
</evidence>
<dbReference type="Pfam" id="PF01618">
    <property type="entry name" value="MotA_ExbB"/>
    <property type="match status" value="1"/>
</dbReference>
<dbReference type="RefSeq" id="WP_016390456.1">
    <property type="nucleotide sequence ID" value="NZ_JBLHXE010000002.1"/>
</dbReference>
<feature type="transmembrane region" description="Helical" evidence="9">
    <location>
        <begin position="154"/>
        <end position="172"/>
    </location>
</feature>
<dbReference type="GO" id="GO:0005886">
    <property type="term" value="C:plasma membrane"/>
    <property type="evidence" value="ECO:0007669"/>
    <property type="project" value="UniProtKB-SubCell"/>
</dbReference>
<evidence type="ECO:0000256" key="7">
    <source>
        <dbReference type="ARBA" id="ARBA00022989"/>
    </source>
</evidence>
<dbReference type="EMBL" id="ASHL01000005">
    <property type="protein sequence ID" value="EPD12886.1"/>
    <property type="molecule type" value="Genomic_DNA"/>
</dbReference>
<evidence type="ECO:0000256" key="1">
    <source>
        <dbReference type="ARBA" id="ARBA00004651"/>
    </source>
</evidence>
<dbReference type="GO" id="GO:0006935">
    <property type="term" value="P:chemotaxis"/>
    <property type="evidence" value="ECO:0007669"/>
    <property type="project" value="InterPro"/>
</dbReference>